<protein>
    <recommendedName>
        <fullName evidence="3">DUF11 domain-containing protein</fullName>
    </recommendedName>
</protein>
<keyword evidence="5" id="KW-1185">Reference proteome</keyword>
<feature type="region of interest" description="Disordered" evidence="1">
    <location>
        <begin position="179"/>
        <end position="209"/>
    </location>
</feature>
<dbReference type="Pfam" id="PF01345">
    <property type="entry name" value="DUF11"/>
    <property type="match status" value="1"/>
</dbReference>
<feature type="signal peptide" evidence="2">
    <location>
        <begin position="1"/>
        <end position="28"/>
    </location>
</feature>
<reference evidence="4 5" key="1">
    <citation type="submission" date="2020-07" db="EMBL/GenBank/DDBJ databases">
        <title>Genomic Encyclopedia of Type Strains, Phase IV (KMG-IV): sequencing the most valuable type-strain genomes for metagenomic binning, comparative biology and taxonomic classification.</title>
        <authorList>
            <person name="Goeker M."/>
        </authorList>
    </citation>
    <scope>NUCLEOTIDE SEQUENCE [LARGE SCALE GENOMIC DNA]</scope>
    <source>
        <strain evidence="4 5">DSM 45533</strain>
    </source>
</reference>
<sequence length="209" mass="23376">MIIVRTTMGALLAAALVATVTVTAPANAETTVVQNDPYSHFKVKVSYTKAVKRGGKITYRIRATNTGPHYADYFWIGGKLPGGIKDRLSWWGPKGTECEWDDYGFWCWTPDILEVGDTEWLDVQVTLKSNTKNSYKAQLGILSYDVPTGADDLEESELKRIGIKGWYWLKTAKTKIVWPRPSKPWTPPRDTWTPPPAAPSKGQNDKKGT</sequence>
<keyword evidence="2" id="KW-0732">Signal</keyword>
<dbReference type="EMBL" id="JACDUR010000003">
    <property type="protein sequence ID" value="MBA2891342.1"/>
    <property type="molecule type" value="Genomic_DNA"/>
</dbReference>
<dbReference type="Proteomes" id="UP000530928">
    <property type="component" value="Unassembled WGS sequence"/>
</dbReference>
<gene>
    <name evidence="4" type="ORF">HNR30_002683</name>
</gene>
<dbReference type="AlphaFoldDB" id="A0A7W0CHK9"/>
<evidence type="ECO:0000256" key="1">
    <source>
        <dbReference type="SAM" id="MobiDB-lite"/>
    </source>
</evidence>
<feature type="chain" id="PRO_5031181172" description="DUF11 domain-containing protein" evidence="2">
    <location>
        <begin position="29"/>
        <end position="209"/>
    </location>
</feature>
<feature type="domain" description="DUF11" evidence="3">
    <location>
        <begin position="48"/>
        <end position="138"/>
    </location>
</feature>
<evidence type="ECO:0000313" key="4">
    <source>
        <dbReference type="EMBL" id="MBA2891342.1"/>
    </source>
</evidence>
<dbReference type="RefSeq" id="WP_181610150.1">
    <property type="nucleotide sequence ID" value="NZ_BAABAM010000002.1"/>
</dbReference>
<dbReference type="InterPro" id="IPR001434">
    <property type="entry name" value="OmcB-like_DUF11"/>
</dbReference>
<evidence type="ECO:0000313" key="5">
    <source>
        <dbReference type="Proteomes" id="UP000530928"/>
    </source>
</evidence>
<evidence type="ECO:0000259" key="3">
    <source>
        <dbReference type="Pfam" id="PF01345"/>
    </source>
</evidence>
<proteinExistence type="predicted"/>
<feature type="compositionally biased region" description="Pro residues" evidence="1">
    <location>
        <begin position="181"/>
        <end position="198"/>
    </location>
</feature>
<comment type="caution">
    <text evidence="4">The sequence shown here is derived from an EMBL/GenBank/DDBJ whole genome shotgun (WGS) entry which is preliminary data.</text>
</comment>
<organism evidence="4 5">
    <name type="scientific">Nonomuraea soli</name>
    <dbReference type="NCBI Taxonomy" id="1032476"/>
    <lineage>
        <taxon>Bacteria</taxon>
        <taxon>Bacillati</taxon>
        <taxon>Actinomycetota</taxon>
        <taxon>Actinomycetes</taxon>
        <taxon>Streptosporangiales</taxon>
        <taxon>Streptosporangiaceae</taxon>
        <taxon>Nonomuraea</taxon>
    </lineage>
</organism>
<accession>A0A7W0CHK9</accession>
<name>A0A7W0CHK9_9ACTN</name>
<evidence type="ECO:0000256" key="2">
    <source>
        <dbReference type="SAM" id="SignalP"/>
    </source>
</evidence>